<feature type="compositionally biased region" description="Low complexity" evidence="1">
    <location>
        <begin position="177"/>
        <end position="215"/>
    </location>
</feature>
<dbReference type="Proteomes" id="UP001497623">
    <property type="component" value="Unassembled WGS sequence"/>
</dbReference>
<dbReference type="InterPro" id="IPR009003">
    <property type="entry name" value="Peptidase_S1_PA"/>
</dbReference>
<dbReference type="GO" id="GO:0004252">
    <property type="term" value="F:serine-type endopeptidase activity"/>
    <property type="evidence" value="ECO:0007669"/>
    <property type="project" value="InterPro"/>
</dbReference>
<proteinExistence type="predicted"/>
<keyword evidence="2" id="KW-1133">Transmembrane helix</keyword>
<dbReference type="AlphaFoldDB" id="A0AAV2Q5M2"/>
<comment type="caution">
    <text evidence="4">The sequence shown here is derived from an EMBL/GenBank/DDBJ whole genome shotgun (WGS) entry which is preliminary data.</text>
</comment>
<dbReference type="Pfam" id="PF00089">
    <property type="entry name" value="Trypsin"/>
    <property type="match status" value="1"/>
</dbReference>
<feature type="domain" description="Peptidase S1" evidence="3">
    <location>
        <begin position="239"/>
        <end position="262"/>
    </location>
</feature>
<organism evidence="4 5">
    <name type="scientific">Meganyctiphanes norvegica</name>
    <name type="common">Northern krill</name>
    <name type="synonym">Thysanopoda norvegica</name>
    <dbReference type="NCBI Taxonomy" id="48144"/>
    <lineage>
        <taxon>Eukaryota</taxon>
        <taxon>Metazoa</taxon>
        <taxon>Ecdysozoa</taxon>
        <taxon>Arthropoda</taxon>
        <taxon>Crustacea</taxon>
        <taxon>Multicrustacea</taxon>
        <taxon>Malacostraca</taxon>
        <taxon>Eumalacostraca</taxon>
        <taxon>Eucarida</taxon>
        <taxon>Euphausiacea</taxon>
        <taxon>Euphausiidae</taxon>
        <taxon>Meganyctiphanes</taxon>
    </lineage>
</organism>
<feature type="transmembrane region" description="Helical" evidence="2">
    <location>
        <begin position="26"/>
        <end position="50"/>
    </location>
</feature>
<dbReference type="Gene3D" id="2.40.10.10">
    <property type="entry name" value="Trypsin-like serine proteases"/>
    <property type="match status" value="1"/>
</dbReference>
<evidence type="ECO:0000313" key="5">
    <source>
        <dbReference type="Proteomes" id="UP001497623"/>
    </source>
</evidence>
<dbReference type="GO" id="GO:0006508">
    <property type="term" value="P:proteolysis"/>
    <property type="evidence" value="ECO:0007669"/>
    <property type="project" value="InterPro"/>
</dbReference>
<feature type="region of interest" description="Disordered" evidence="1">
    <location>
        <begin position="166"/>
        <end position="217"/>
    </location>
</feature>
<evidence type="ECO:0000256" key="1">
    <source>
        <dbReference type="SAM" id="MobiDB-lite"/>
    </source>
</evidence>
<sequence length="263" mass="26960">PVVAPAVAAAVAPVAAAVVAPVVAAVVAAVVAPVVALTAIFPLIPIVPLITRSVIAAIPPLLAISRTQPIPNTPVARAATRSLIPFCDGNSYLDLLKQLTELTSTNTGNPLDPEVFRITRAITHCRHGVGQAPPPLASNITTNVTGFGDDVSSIVFEPPPNYPGISHPGLLEATEDTSTPATTSKPTTESTPTNTSTPTTTSAPTTESIPTTTSTGDEKCKVGIGALGGEGERTENDRSRFFCGASLITDRHILTAAHCVVNP</sequence>
<keyword evidence="2" id="KW-0812">Transmembrane</keyword>
<evidence type="ECO:0000259" key="3">
    <source>
        <dbReference type="Pfam" id="PF00089"/>
    </source>
</evidence>
<evidence type="ECO:0000313" key="4">
    <source>
        <dbReference type="EMBL" id="CAL4072532.1"/>
    </source>
</evidence>
<feature type="non-terminal residue" evidence="4">
    <location>
        <position position="263"/>
    </location>
</feature>
<keyword evidence="5" id="KW-1185">Reference proteome</keyword>
<dbReference type="InterPro" id="IPR001254">
    <property type="entry name" value="Trypsin_dom"/>
</dbReference>
<accession>A0AAV2Q5M2</accession>
<dbReference type="SUPFAM" id="SSF50494">
    <property type="entry name" value="Trypsin-like serine proteases"/>
    <property type="match status" value="1"/>
</dbReference>
<reference evidence="4 5" key="1">
    <citation type="submission" date="2024-05" db="EMBL/GenBank/DDBJ databases">
        <authorList>
            <person name="Wallberg A."/>
        </authorList>
    </citation>
    <scope>NUCLEOTIDE SEQUENCE [LARGE SCALE GENOMIC DNA]</scope>
</reference>
<protein>
    <recommendedName>
        <fullName evidence="3">Peptidase S1 domain-containing protein</fullName>
    </recommendedName>
</protein>
<keyword evidence="2" id="KW-0472">Membrane</keyword>
<evidence type="ECO:0000256" key="2">
    <source>
        <dbReference type="SAM" id="Phobius"/>
    </source>
</evidence>
<feature type="non-terminal residue" evidence="4">
    <location>
        <position position="1"/>
    </location>
</feature>
<dbReference type="InterPro" id="IPR043504">
    <property type="entry name" value="Peptidase_S1_PA_chymotrypsin"/>
</dbReference>
<gene>
    <name evidence="4" type="ORF">MNOR_LOCUS8856</name>
</gene>
<dbReference type="EMBL" id="CAXKWB010004183">
    <property type="protein sequence ID" value="CAL4072532.1"/>
    <property type="molecule type" value="Genomic_DNA"/>
</dbReference>
<name>A0AAV2Q5M2_MEGNR</name>